<dbReference type="GeneID" id="32585316"/>
<evidence type="ECO:0000256" key="1">
    <source>
        <dbReference type="SAM" id="MobiDB-lite"/>
    </source>
</evidence>
<keyword evidence="2" id="KW-0732">Signal</keyword>
<evidence type="ECO:0000313" key="4">
    <source>
        <dbReference type="Proteomes" id="UP000077173"/>
    </source>
</evidence>
<feature type="chain" id="PRO_5008055988" evidence="2">
    <location>
        <begin position="20"/>
        <end position="161"/>
    </location>
</feature>
<protein>
    <submittedName>
        <fullName evidence="3">Uncharacterized protein</fullName>
    </submittedName>
</protein>
<proteinExistence type="predicted"/>
<organism evidence="3 4">
    <name type="scientific">Bradyrhizobium neotropicale</name>
    <dbReference type="NCBI Taxonomy" id="1497615"/>
    <lineage>
        <taxon>Bacteria</taxon>
        <taxon>Pseudomonadati</taxon>
        <taxon>Pseudomonadota</taxon>
        <taxon>Alphaproteobacteria</taxon>
        <taxon>Hyphomicrobiales</taxon>
        <taxon>Nitrobacteraceae</taxon>
        <taxon>Bradyrhizobium</taxon>
    </lineage>
</organism>
<evidence type="ECO:0000313" key="3">
    <source>
        <dbReference type="EMBL" id="OAF20164.1"/>
    </source>
</evidence>
<reference evidence="3 4" key="1">
    <citation type="submission" date="2016-02" db="EMBL/GenBank/DDBJ databases">
        <title>Draft genome sequence of the strain BR 10247T Bradyrhizobium neotropicale isolated from nodules of Centrolobium paraense.</title>
        <authorList>
            <person name="Simoes-Araujo J.L."/>
            <person name="Barauna A.C."/>
            <person name="Silva K."/>
            <person name="Zilli J.E."/>
        </authorList>
    </citation>
    <scope>NUCLEOTIDE SEQUENCE [LARGE SCALE GENOMIC DNA]</scope>
    <source>
        <strain evidence="3 4">BR 10247</strain>
    </source>
</reference>
<feature type="signal peptide" evidence="2">
    <location>
        <begin position="1"/>
        <end position="19"/>
    </location>
</feature>
<dbReference type="RefSeq" id="WP_027554616.1">
    <property type="nucleotide sequence ID" value="NZ_LSEF01000006.1"/>
</dbReference>
<keyword evidence="4" id="KW-1185">Reference proteome</keyword>
<accession>A0A176ZJ04</accession>
<evidence type="ECO:0000256" key="2">
    <source>
        <dbReference type="SAM" id="SignalP"/>
    </source>
</evidence>
<dbReference type="AlphaFoldDB" id="A0A176ZJ04"/>
<feature type="region of interest" description="Disordered" evidence="1">
    <location>
        <begin position="121"/>
        <end position="161"/>
    </location>
</feature>
<comment type="caution">
    <text evidence="3">The sequence shown here is derived from an EMBL/GenBank/DDBJ whole genome shotgun (WGS) entry which is preliminary data.</text>
</comment>
<name>A0A176ZJ04_9BRAD</name>
<feature type="compositionally biased region" description="Pro residues" evidence="1">
    <location>
        <begin position="121"/>
        <end position="135"/>
    </location>
</feature>
<gene>
    <name evidence="3" type="ORF">AXW67_33695</name>
</gene>
<dbReference type="Proteomes" id="UP000077173">
    <property type="component" value="Unassembled WGS sequence"/>
</dbReference>
<dbReference type="EMBL" id="LSEF01000006">
    <property type="protein sequence ID" value="OAF20164.1"/>
    <property type="molecule type" value="Genomic_DNA"/>
</dbReference>
<sequence length="161" mass="17518">MRAFALAAFLIGLPATALAGEGFDLVVPGRPGVPIIINNIDVSYAVVEGTWGLGKNIQVQPTIYGGRYIPERQPPEVGHYYPTMGLRPGYGRLEVEPPANRKLPKPAESYYRSWGAQSAPLPPQMDIPADPPPVILAPEINVNPQHHRPRPHAEGPGRPLR</sequence>